<proteinExistence type="predicted"/>
<organism evidence="2 3">
    <name type="scientific">Alterirhizorhabdus solaris</name>
    <dbReference type="NCBI Taxonomy" id="2529389"/>
    <lineage>
        <taxon>Bacteria</taxon>
        <taxon>Pseudomonadati</taxon>
        <taxon>Pseudomonadota</taxon>
        <taxon>Alphaproteobacteria</taxon>
        <taxon>Sphingomonadales</taxon>
        <taxon>Rhizorhabdaceae</taxon>
        <taxon>Alterirhizorhabdus</taxon>
    </lineage>
</organism>
<evidence type="ECO:0000256" key="1">
    <source>
        <dbReference type="SAM" id="Phobius"/>
    </source>
</evidence>
<accession>A0A558RC39</accession>
<sequence length="113" mass="12572">MATSPHPARSPRKVDYGFLLYFMLHAFDFIATTLLMTWGIFVLFFLAIGGLSLDGMMHQLANLSTRYVAADAARIDQFKLVVGGVHMAVALALIFFRRHAILPRDPARPEHGA</sequence>
<dbReference type="OrthoDB" id="7509512at2"/>
<name>A0A558RC39_9SPHN</name>
<dbReference type="RefSeq" id="WP_145147799.1">
    <property type="nucleotide sequence ID" value="NZ_VNIM01000005.1"/>
</dbReference>
<comment type="caution">
    <text evidence="2">The sequence shown here is derived from an EMBL/GenBank/DDBJ whole genome shotgun (WGS) entry which is preliminary data.</text>
</comment>
<keyword evidence="1" id="KW-1133">Transmembrane helix</keyword>
<keyword evidence="3" id="KW-1185">Reference proteome</keyword>
<evidence type="ECO:0000313" key="3">
    <source>
        <dbReference type="Proteomes" id="UP000318681"/>
    </source>
</evidence>
<dbReference type="AlphaFoldDB" id="A0A558RC39"/>
<protein>
    <submittedName>
        <fullName evidence="2">Uncharacterized protein</fullName>
    </submittedName>
</protein>
<reference evidence="2 3" key="1">
    <citation type="submission" date="2019-07" db="EMBL/GenBank/DDBJ databases">
        <title>Sphingomonas solaris sp. nov., isolated from a solar panel from Boston, Massachusetts.</title>
        <authorList>
            <person name="Tanner K."/>
            <person name="Pascual J."/>
            <person name="Mancuso C."/>
            <person name="Pereto J."/>
            <person name="Khalil A."/>
            <person name="Vilanova C."/>
        </authorList>
    </citation>
    <scope>NUCLEOTIDE SEQUENCE [LARGE SCALE GENOMIC DNA]</scope>
    <source>
        <strain evidence="2 3">R4DWN</strain>
    </source>
</reference>
<keyword evidence="1" id="KW-0812">Transmembrane</keyword>
<keyword evidence="1" id="KW-0472">Membrane</keyword>
<gene>
    <name evidence="2" type="ORF">FOY91_02500</name>
</gene>
<feature type="transmembrane region" description="Helical" evidence="1">
    <location>
        <begin position="18"/>
        <end position="48"/>
    </location>
</feature>
<dbReference type="EMBL" id="VNIM01000005">
    <property type="protein sequence ID" value="TVV76934.1"/>
    <property type="molecule type" value="Genomic_DNA"/>
</dbReference>
<dbReference type="Proteomes" id="UP000318681">
    <property type="component" value="Unassembled WGS sequence"/>
</dbReference>
<feature type="transmembrane region" description="Helical" evidence="1">
    <location>
        <begin position="78"/>
        <end position="96"/>
    </location>
</feature>
<evidence type="ECO:0000313" key="2">
    <source>
        <dbReference type="EMBL" id="TVV76934.1"/>
    </source>
</evidence>